<dbReference type="CDD" id="cd18548">
    <property type="entry name" value="ABC_6TM_Tm287_like"/>
    <property type="match status" value="1"/>
</dbReference>
<dbReference type="Pfam" id="PF00664">
    <property type="entry name" value="ABC_membrane"/>
    <property type="match status" value="1"/>
</dbReference>
<evidence type="ECO:0000313" key="7">
    <source>
        <dbReference type="EMBL" id="MEQ2366069.1"/>
    </source>
</evidence>
<keyword evidence="3 5" id="KW-1133">Transmembrane helix</keyword>
<evidence type="ECO:0000256" key="4">
    <source>
        <dbReference type="ARBA" id="ARBA00023136"/>
    </source>
</evidence>
<dbReference type="RefSeq" id="WP_349085721.1">
    <property type="nucleotide sequence ID" value="NZ_JBBMEK010000199.1"/>
</dbReference>
<evidence type="ECO:0000313" key="8">
    <source>
        <dbReference type="Proteomes" id="UP001469749"/>
    </source>
</evidence>
<dbReference type="EMBL" id="JBBMEK010000199">
    <property type="protein sequence ID" value="MEQ2366069.1"/>
    <property type="molecule type" value="Genomic_DNA"/>
</dbReference>
<name>A0ABV1B6L6_9FIRM</name>
<accession>A0ABV1B6L6</accession>
<evidence type="ECO:0000256" key="1">
    <source>
        <dbReference type="ARBA" id="ARBA00004651"/>
    </source>
</evidence>
<proteinExistence type="predicted"/>
<dbReference type="Gene3D" id="1.20.1560.10">
    <property type="entry name" value="ABC transporter type 1, transmembrane domain"/>
    <property type="match status" value="1"/>
</dbReference>
<dbReference type="PANTHER" id="PTHR43394:SF1">
    <property type="entry name" value="ATP-BINDING CASSETTE SUB-FAMILY B MEMBER 10, MITOCHONDRIAL"/>
    <property type="match status" value="1"/>
</dbReference>
<keyword evidence="8" id="KW-1185">Reference proteome</keyword>
<feature type="transmembrane region" description="Helical" evidence="5">
    <location>
        <begin position="158"/>
        <end position="175"/>
    </location>
</feature>
<dbReference type="SUPFAM" id="SSF90123">
    <property type="entry name" value="ABC transporter transmembrane region"/>
    <property type="match status" value="1"/>
</dbReference>
<feature type="transmembrane region" description="Helical" evidence="5">
    <location>
        <begin position="53"/>
        <end position="73"/>
    </location>
</feature>
<comment type="subcellular location">
    <subcellularLocation>
        <location evidence="1">Cell membrane</location>
        <topology evidence="1">Multi-pass membrane protein</topology>
    </subcellularLocation>
</comment>
<feature type="non-terminal residue" evidence="7">
    <location>
        <position position="243"/>
    </location>
</feature>
<evidence type="ECO:0000256" key="2">
    <source>
        <dbReference type="ARBA" id="ARBA00022692"/>
    </source>
</evidence>
<feature type="transmembrane region" description="Helical" evidence="5">
    <location>
        <begin position="21"/>
        <end position="41"/>
    </location>
</feature>
<dbReference type="InterPro" id="IPR039421">
    <property type="entry name" value="Type_1_exporter"/>
</dbReference>
<gene>
    <name evidence="7" type="ORF">WMO25_13410</name>
</gene>
<feature type="domain" description="ABC transmembrane type-1" evidence="6">
    <location>
        <begin position="21"/>
        <end position="243"/>
    </location>
</feature>
<reference evidence="7 8" key="1">
    <citation type="submission" date="2024-03" db="EMBL/GenBank/DDBJ databases">
        <title>Human intestinal bacterial collection.</title>
        <authorList>
            <person name="Pauvert C."/>
            <person name="Hitch T.C.A."/>
            <person name="Clavel T."/>
        </authorList>
    </citation>
    <scope>NUCLEOTIDE SEQUENCE [LARGE SCALE GENOMIC DNA]</scope>
    <source>
        <strain evidence="7 8">CLA-AA-H190</strain>
    </source>
</reference>
<dbReference type="PANTHER" id="PTHR43394">
    <property type="entry name" value="ATP-DEPENDENT PERMEASE MDL1, MITOCHONDRIAL"/>
    <property type="match status" value="1"/>
</dbReference>
<evidence type="ECO:0000256" key="5">
    <source>
        <dbReference type="SAM" id="Phobius"/>
    </source>
</evidence>
<keyword evidence="4 5" id="KW-0472">Membrane</keyword>
<comment type="caution">
    <text evidence="7">The sequence shown here is derived from an EMBL/GenBank/DDBJ whole genome shotgun (WGS) entry which is preliminary data.</text>
</comment>
<dbReference type="InterPro" id="IPR011527">
    <property type="entry name" value="ABC1_TM_dom"/>
</dbReference>
<dbReference type="Proteomes" id="UP001469749">
    <property type="component" value="Unassembled WGS sequence"/>
</dbReference>
<feature type="transmembrane region" description="Helical" evidence="5">
    <location>
        <begin position="134"/>
        <end position="152"/>
    </location>
</feature>
<sequence length="243" mass="27383">MIKTLAGSIRQYKKQTIMSPVTVALEVFLEIMIPLIMAKLIDEGIDQGDMGVIWKYGLILLAVAMISLFCGAISGKFAAQASSGFAKNLRQDIYYKVQEFSFANIDKFSTASLVTRMTTDITNIQMAFQMIIRIAVRSPIMLVCALFAAFKIDAQLSLIYVITVPILGIGLYAIIMKVHPIFERVFKTYDHLNAIVQENLYGIRVVKSFTREDHEVGKFDQVSDNIYRNFVKAEQILAFNMPL</sequence>
<dbReference type="InterPro" id="IPR036640">
    <property type="entry name" value="ABC1_TM_sf"/>
</dbReference>
<organism evidence="7 8">
    <name type="scientific">Coprococcus intestinihominis</name>
    <dbReference type="NCBI Taxonomy" id="3133154"/>
    <lineage>
        <taxon>Bacteria</taxon>
        <taxon>Bacillati</taxon>
        <taxon>Bacillota</taxon>
        <taxon>Clostridia</taxon>
        <taxon>Lachnospirales</taxon>
        <taxon>Lachnospiraceae</taxon>
        <taxon>Coprococcus</taxon>
    </lineage>
</organism>
<protein>
    <submittedName>
        <fullName evidence="7">ABC transporter permease</fullName>
    </submittedName>
</protein>
<dbReference type="PROSITE" id="PS50929">
    <property type="entry name" value="ABC_TM1F"/>
    <property type="match status" value="1"/>
</dbReference>
<keyword evidence="2 5" id="KW-0812">Transmembrane</keyword>
<evidence type="ECO:0000256" key="3">
    <source>
        <dbReference type="ARBA" id="ARBA00022989"/>
    </source>
</evidence>
<evidence type="ECO:0000259" key="6">
    <source>
        <dbReference type="PROSITE" id="PS50929"/>
    </source>
</evidence>